<proteinExistence type="predicted"/>
<evidence type="ECO:0000313" key="1">
    <source>
        <dbReference type="EMBL" id="KAA6399989.1"/>
    </source>
</evidence>
<dbReference type="AlphaFoldDB" id="A0A5J4X0K1"/>
<sequence>MSIQKQCESDPSSLLIDKIHLECEAECVGEFEGRIYNGKTLKHISNTKDTRSWNIVNYCSFRFKFKLRITDCNITNIC</sequence>
<dbReference type="Proteomes" id="UP000324800">
    <property type="component" value="Unassembled WGS sequence"/>
</dbReference>
<name>A0A5J4X0K1_9EUKA</name>
<reference evidence="1 2" key="1">
    <citation type="submission" date="2019-03" db="EMBL/GenBank/DDBJ databases">
        <title>Single cell metagenomics reveals metabolic interactions within the superorganism composed of flagellate Streblomastix strix and complex community of Bacteroidetes bacteria on its surface.</title>
        <authorList>
            <person name="Treitli S.C."/>
            <person name="Kolisko M."/>
            <person name="Husnik F."/>
            <person name="Keeling P."/>
            <person name="Hampl V."/>
        </authorList>
    </citation>
    <scope>NUCLEOTIDE SEQUENCE [LARGE SCALE GENOMIC DNA]</scope>
    <source>
        <strain evidence="1">ST1C</strain>
    </source>
</reference>
<gene>
    <name evidence="1" type="ORF">EZS28_004485</name>
</gene>
<accession>A0A5J4X0K1</accession>
<organism evidence="1 2">
    <name type="scientific">Streblomastix strix</name>
    <dbReference type="NCBI Taxonomy" id="222440"/>
    <lineage>
        <taxon>Eukaryota</taxon>
        <taxon>Metamonada</taxon>
        <taxon>Preaxostyla</taxon>
        <taxon>Oxymonadida</taxon>
        <taxon>Streblomastigidae</taxon>
        <taxon>Streblomastix</taxon>
    </lineage>
</organism>
<dbReference type="EMBL" id="SNRW01000641">
    <property type="protein sequence ID" value="KAA6399989.1"/>
    <property type="molecule type" value="Genomic_DNA"/>
</dbReference>
<comment type="caution">
    <text evidence="1">The sequence shown here is derived from an EMBL/GenBank/DDBJ whole genome shotgun (WGS) entry which is preliminary data.</text>
</comment>
<protein>
    <submittedName>
        <fullName evidence="1">Uncharacterized protein</fullName>
    </submittedName>
</protein>
<evidence type="ECO:0000313" key="2">
    <source>
        <dbReference type="Proteomes" id="UP000324800"/>
    </source>
</evidence>